<evidence type="ECO:0008006" key="4">
    <source>
        <dbReference type="Google" id="ProtNLM"/>
    </source>
</evidence>
<evidence type="ECO:0000313" key="2">
    <source>
        <dbReference type="EMBL" id="DAB38207.1"/>
    </source>
</evidence>
<proteinExistence type="predicted"/>
<gene>
    <name evidence="2" type="ORF">CFH83_07220</name>
</gene>
<feature type="signal peptide" evidence="1">
    <location>
        <begin position="1"/>
        <end position="20"/>
    </location>
</feature>
<sequence>MKKLLSILLITALSATVALADAKAGQKVYLKTLKAKFNMNGTKFAAEHTVAEWEELFAEDAKGFVQEYGERFPASVSLLSNPSMKEKLQDIGDFAKEYGSDSGNVPSCG</sequence>
<reference evidence="2 3" key="1">
    <citation type="journal article" date="2017" name="Front. Microbiol.">
        <title>Comparative Genomic Analysis of the Class Epsilonproteobacteria and Proposed Reclassification to Epsilonbacteraeota (phyl. nov.).</title>
        <authorList>
            <person name="Waite D.W."/>
            <person name="Vanwonterghem I."/>
            <person name="Rinke C."/>
            <person name="Parks D.H."/>
            <person name="Zhang Y."/>
            <person name="Takai K."/>
            <person name="Sievert S.M."/>
            <person name="Simon J."/>
            <person name="Campbell B.J."/>
            <person name="Hanson T.E."/>
            <person name="Woyke T."/>
            <person name="Klotz M.G."/>
            <person name="Hugenholtz P."/>
        </authorList>
    </citation>
    <scope>NUCLEOTIDE SEQUENCE [LARGE SCALE GENOMIC DNA]</scope>
    <source>
        <strain evidence="2">UBA12443</strain>
    </source>
</reference>
<dbReference type="AlphaFoldDB" id="A0A2D3WHJ2"/>
<accession>A0A2D3WHJ2</accession>
<evidence type="ECO:0000313" key="3">
    <source>
        <dbReference type="Proteomes" id="UP000228859"/>
    </source>
</evidence>
<name>A0A2D3WHJ2_9BACT</name>
<feature type="chain" id="PRO_5013911351" description="Cytochrome C" evidence="1">
    <location>
        <begin position="21"/>
        <end position="109"/>
    </location>
</feature>
<dbReference type="RefSeq" id="WP_303663043.1">
    <property type="nucleotide sequence ID" value="NZ_DLUI01000102.1"/>
</dbReference>
<protein>
    <recommendedName>
        <fullName evidence="4">Cytochrome C</fullName>
    </recommendedName>
</protein>
<comment type="caution">
    <text evidence="2">The sequence shown here is derived from an EMBL/GenBank/DDBJ whole genome shotgun (WGS) entry which is preliminary data.</text>
</comment>
<dbReference type="EMBL" id="DLUI01000102">
    <property type="protein sequence ID" value="DAB38207.1"/>
    <property type="molecule type" value="Genomic_DNA"/>
</dbReference>
<evidence type="ECO:0000256" key="1">
    <source>
        <dbReference type="SAM" id="SignalP"/>
    </source>
</evidence>
<dbReference type="Proteomes" id="UP000228859">
    <property type="component" value="Unassembled WGS sequence"/>
</dbReference>
<keyword evidence="1" id="KW-0732">Signal</keyword>
<organism evidence="2 3">
    <name type="scientific">Sulfuricurvum kujiense</name>
    <dbReference type="NCBI Taxonomy" id="148813"/>
    <lineage>
        <taxon>Bacteria</taxon>
        <taxon>Pseudomonadati</taxon>
        <taxon>Campylobacterota</taxon>
        <taxon>Epsilonproteobacteria</taxon>
        <taxon>Campylobacterales</taxon>
        <taxon>Sulfurimonadaceae</taxon>
        <taxon>Sulfuricurvum</taxon>
    </lineage>
</organism>